<keyword evidence="1" id="KW-1185">Reference proteome</keyword>
<organism evidence="1 2">
    <name type="scientific">Plectus sambesii</name>
    <dbReference type="NCBI Taxonomy" id="2011161"/>
    <lineage>
        <taxon>Eukaryota</taxon>
        <taxon>Metazoa</taxon>
        <taxon>Ecdysozoa</taxon>
        <taxon>Nematoda</taxon>
        <taxon>Chromadorea</taxon>
        <taxon>Plectida</taxon>
        <taxon>Plectina</taxon>
        <taxon>Plectoidea</taxon>
        <taxon>Plectidae</taxon>
        <taxon>Plectus</taxon>
    </lineage>
</organism>
<evidence type="ECO:0000313" key="2">
    <source>
        <dbReference type="WBParaSite" id="PSAMB.scaffold8243size6462.g31152.t1"/>
    </source>
</evidence>
<protein>
    <submittedName>
        <fullName evidence="2">Uncharacterized protein</fullName>
    </submittedName>
</protein>
<accession>A0A914XHW7</accession>
<proteinExistence type="predicted"/>
<dbReference type="WBParaSite" id="PSAMB.scaffold8243size6462.g31152.t1">
    <property type="protein sequence ID" value="PSAMB.scaffold8243size6462.g31152.t1"/>
    <property type="gene ID" value="PSAMB.scaffold8243size6462.g31152"/>
</dbReference>
<sequence length="121" mass="13288">MRHNDDGRISFVNEGAAVVATAPRASKTAIRRPRLPHAAGQIHSGHARFSCASINVSASSLTAMQRRWRTRRTLLCTLIDSTLLDRVSPPPSLVKGNHALRPSISTMWCVSDAIHTRRVDP</sequence>
<dbReference type="AlphaFoldDB" id="A0A914XHW7"/>
<name>A0A914XHW7_9BILA</name>
<dbReference type="Proteomes" id="UP000887566">
    <property type="component" value="Unplaced"/>
</dbReference>
<evidence type="ECO:0000313" key="1">
    <source>
        <dbReference type="Proteomes" id="UP000887566"/>
    </source>
</evidence>
<reference evidence="2" key="1">
    <citation type="submission" date="2022-11" db="UniProtKB">
        <authorList>
            <consortium name="WormBaseParasite"/>
        </authorList>
    </citation>
    <scope>IDENTIFICATION</scope>
</reference>